<gene>
    <name evidence="1" type="ORF">IAA53_04065</name>
</gene>
<proteinExistence type="predicted"/>
<evidence type="ECO:0000313" key="2">
    <source>
        <dbReference type="Proteomes" id="UP000824239"/>
    </source>
</evidence>
<reference evidence="1" key="2">
    <citation type="journal article" date="2021" name="PeerJ">
        <title>Extensive microbial diversity within the chicken gut microbiome revealed by metagenomics and culture.</title>
        <authorList>
            <person name="Gilroy R."/>
            <person name="Ravi A."/>
            <person name="Getino M."/>
            <person name="Pursley I."/>
            <person name="Horton D.L."/>
            <person name="Alikhan N.F."/>
            <person name="Baker D."/>
            <person name="Gharbi K."/>
            <person name="Hall N."/>
            <person name="Watson M."/>
            <person name="Adriaenssens E.M."/>
            <person name="Foster-Nyarko E."/>
            <person name="Jarju S."/>
            <person name="Secka A."/>
            <person name="Antonio M."/>
            <person name="Oren A."/>
            <person name="Chaudhuri R.R."/>
            <person name="La Ragione R."/>
            <person name="Hildebrand F."/>
            <person name="Pallen M.J."/>
        </authorList>
    </citation>
    <scope>NUCLEOTIDE SEQUENCE</scope>
    <source>
        <strain evidence="1">ChiBcec15-4380</strain>
    </source>
</reference>
<accession>A0A9D1DGZ3</accession>
<sequence length="74" mass="8248">MSQRIVGYIDYTAQGGDTFDSIALAAYNEERMASTIIDANRDLCDVLIFEGGEAVRIPIVETVETPDTLPPWRR</sequence>
<protein>
    <submittedName>
        <fullName evidence="1">Tail protein X</fullName>
    </submittedName>
</protein>
<name>A0A9D1DGZ3_9FIRM</name>
<dbReference type="EMBL" id="DVHE01000033">
    <property type="protein sequence ID" value="HIR50450.1"/>
    <property type="molecule type" value="Genomic_DNA"/>
</dbReference>
<evidence type="ECO:0000313" key="1">
    <source>
        <dbReference type="EMBL" id="HIR50450.1"/>
    </source>
</evidence>
<comment type="caution">
    <text evidence="1">The sequence shown here is derived from an EMBL/GenBank/DDBJ whole genome shotgun (WGS) entry which is preliminary data.</text>
</comment>
<dbReference type="AlphaFoldDB" id="A0A9D1DGZ3"/>
<organism evidence="1 2">
    <name type="scientific">Candidatus Avoscillospira avicola</name>
    <dbReference type="NCBI Taxonomy" id="2840706"/>
    <lineage>
        <taxon>Bacteria</taxon>
        <taxon>Bacillati</taxon>
        <taxon>Bacillota</taxon>
        <taxon>Clostridia</taxon>
        <taxon>Eubacteriales</taxon>
        <taxon>Oscillospiraceae</taxon>
        <taxon>Oscillospiraceae incertae sedis</taxon>
        <taxon>Candidatus Avoscillospira</taxon>
    </lineage>
</organism>
<dbReference type="Proteomes" id="UP000824239">
    <property type="component" value="Unassembled WGS sequence"/>
</dbReference>
<reference evidence="1" key="1">
    <citation type="submission" date="2020-10" db="EMBL/GenBank/DDBJ databases">
        <authorList>
            <person name="Gilroy R."/>
        </authorList>
    </citation>
    <scope>NUCLEOTIDE SEQUENCE</scope>
    <source>
        <strain evidence="1">ChiBcec15-4380</strain>
    </source>
</reference>